<sequence>MDAMESKSWANAEPPIQFISRHQPGGLAALAVDESECVVVMDTALVSISSRGQMGNTCDGSSRRIASCLLIAGTRSYGNLLRACFEWRTGAILHVDMSDCMEGKPLSDTFLQDCLFNPPPSINALEKPLPNALSCISEEEESTRSTKVELNDSRDISDLKYSRDNSNLEDSRDISDLKDSRDNFAKVKDSRDISDLKDSSDNFAKVKDSRDNSNLKYSRDNFAKAELRDYRDFSNLKDCMVSSKEEPESILEAYIRKRNKRLERKLKNPESEGCTTVWIS</sequence>
<gene>
    <name evidence="1" type="ORF">TNCT_338831</name>
</gene>
<dbReference type="OrthoDB" id="9994380at2759"/>
<dbReference type="Proteomes" id="UP000887116">
    <property type="component" value="Unassembled WGS sequence"/>
</dbReference>
<comment type="caution">
    <text evidence="1">The sequence shown here is derived from an EMBL/GenBank/DDBJ whole genome shotgun (WGS) entry which is preliminary data.</text>
</comment>
<organism evidence="1 2">
    <name type="scientific">Trichonephila clavata</name>
    <name type="common">Joro spider</name>
    <name type="synonym">Nephila clavata</name>
    <dbReference type="NCBI Taxonomy" id="2740835"/>
    <lineage>
        <taxon>Eukaryota</taxon>
        <taxon>Metazoa</taxon>
        <taxon>Ecdysozoa</taxon>
        <taxon>Arthropoda</taxon>
        <taxon>Chelicerata</taxon>
        <taxon>Arachnida</taxon>
        <taxon>Araneae</taxon>
        <taxon>Araneomorphae</taxon>
        <taxon>Entelegynae</taxon>
        <taxon>Araneoidea</taxon>
        <taxon>Nephilidae</taxon>
        <taxon>Trichonephila</taxon>
    </lineage>
</organism>
<protein>
    <submittedName>
        <fullName evidence="1">Uncharacterized protein</fullName>
    </submittedName>
</protein>
<reference evidence="1" key="1">
    <citation type="submission" date="2020-07" db="EMBL/GenBank/DDBJ databases">
        <title>Multicomponent nature underlies the extraordinary mechanical properties of spider dragline silk.</title>
        <authorList>
            <person name="Kono N."/>
            <person name="Nakamura H."/>
            <person name="Mori M."/>
            <person name="Yoshida Y."/>
            <person name="Ohtoshi R."/>
            <person name="Malay A.D."/>
            <person name="Moran D.A.P."/>
            <person name="Tomita M."/>
            <person name="Numata K."/>
            <person name="Arakawa K."/>
        </authorList>
    </citation>
    <scope>NUCLEOTIDE SEQUENCE</scope>
</reference>
<keyword evidence="2" id="KW-1185">Reference proteome</keyword>
<dbReference type="EMBL" id="BMAO01034204">
    <property type="protein sequence ID" value="GFQ94689.1"/>
    <property type="molecule type" value="Genomic_DNA"/>
</dbReference>
<proteinExistence type="predicted"/>
<evidence type="ECO:0000313" key="2">
    <source>
        <dbReference type="Proteomes" id="UP000887116"/>
    </source>
</evidence>
<accession>A0A8X6HXN9</accession>
<evidence type="ECO:0000313" key="1">
    <source>
        <dbReference type="EMBL" id="GFQ94689.1"/>
    </source>
</evidence>
<dbReference type="AlphaFoldDB" id="A0A8X6HXN9"/>
<name>A0A8X6HXN9_TRICU</name>